<organism evidence="17 18">
    <name type="scientific">Oopsacas minuta</name>
    <dbReference type="NCBI Taxonomy" id="111878"/>
    <lineage>
        <taxon>Eukaryota</taxon>
        <taxon>Metazoa</taxon>
        <taxon>Porifera</taxon>
        <taxon>Hexactinellida</taxon>
        <taxon>Hexasterophora</taxon>
        <taxon>Lyssacinosida</taxon>
        <taxon>Leucopsacidae</taxon>
        <taxon>Oopsacas</taxon>
    </lineage>
</organism>
<dbReference type="EC" id="1.11.1.5" evidence="12"/>
<dbReference type="GO" id="GO:0005758">
    <property type="term" value="C:mitochondrial intermembrane space"/>
    <property type="evidence" value="ECO:0007669"/>
    <property type="project" value="UniProtKB-SubCell"/>
</dbReference>
<evidence type="ECO:0000256" key="4">
    <source>
        <dbReference type="ARBA" id="ARBA00005997"/>
    </source>
</evidence>
<dbReference type="Proteomes" id="UP001165289">
    <property type="component" value="Unassembled WGS sequence"/>
</dbReference>
<protein>
    <recommendedName>
        <fullName evidence="13">Cytochrome c peroxidase, mitochondrial</fullName>
        <ecNumber evidence="12">1.11.1.5</ecNumber>
    </recommendedName>
</protein>
<evidence type="ECO:0000256" key="9">
    <source>
        <dbReference type="ARBA" id="ARBA00023002"/>
    </source>
</evidence>
<evidence type="ECO:0000256" key="1">
    <source>
        <dbReference type="ARBA" id="ARBA00003917"/>
    </source>
</evidence>
<keyword evidence="10" id="KW-0408">Iron</keyword>
<name>A0AAV7JQC8_9METZ</name>
<dbReference type="PANTHER" id="PTHR31356:SF58">
    <property type="entry name" value="CYTOCHROME C PEROXIDASE, MITOCHONDRIAL"/>
    <property type="match status" value="1"/>
</dbReference>
<dbReference type="GO" id="GO:0034599">
    <property type="term" value="P:cellular response to oxidative stress"/>
    <property type="evidence" value="ECO:0007669"/>
    <property type="project" value="InterPro"/>
</dbReference>
<evidence type="ECO:0000256" key="3">
    <source>
        <dbReference type="ARBA" id="ARBA00004569"/>
    </source>
</evidence>
<dbReference type="PRINTS" id="PR00459">
    <property type="entry name" value="ASPEROXIDASE"/>
</dbReference>
<evidence type="ECO:0000256" key="14">
    <source>
        <dbReference type="ARBA" id="ARBA00049265"/>
    </source>
</evidence>
<evidence type="ECO:0000256" key="12">
    <source>
        <dbReference type="ARBA" id="ARBA00039063"/>
    </source>
</evidence>
<evidence type="ECO:0000256" key="8">
    <source>
        <dbReference type="ARBA" id="ARBA00022946"/>
    </source>
</evidence>
<accession>A0AAV7JQC8</accession>
<dbReference type="Pfam" id="PF00141">
    <property type="entry name" value="peroxidase"/>
    <property type="match status" value="1"/>
</dbReference>
<dbReference type="EMBL" id="JAKMXF010000310">
    <property type="protein sequence ID" value="KAI6650620.1"/>
    <property type="molecule type" value="Genomic_DNA"/>
</dbReference>
<dbReference type="PROSITE" id="PS50873">
    <property type="entry name" value="PEROXIDASE_4"/>
    <property type="match status" value="1"/>
</dbReference>
<evidence type="ECO:0000256" key="15">
    <source>
        <dbReference type="SAM" id="MobiDB-lite"/>
    </source>
</evidence>
<dbReference type="GO" id="GO:0000302">
    <property type="term" value="P:response to reactive oxygen species"/>
    <property type="evidence" value="ECO:0007669"/>
    <property type="project" value="TreeGrafter"/>
</dbReference>
<dbReference type="SUPFAM" id="SSF48113">
    <property type="entry name" value="Heme-dependent peroxidases"/>
    <property type="match status" value="1"/>
</dbReference>
<evidence type="ECO:0000256" key="11">
    <source>
        <dbReference type="ARBA" id="ARBA00023128"/>
    </source>
</evidence>
<comment type="similarity">
    <text evidence="4">Belongs to the peroxidase family. Cytochrome c peroxidase subfamily.</text>
</comment>
<dbReference type="Gene3D" id="1.10.420.10">
    <property type="entry name" value="Peroxidase, domain 2"/>
    <property type="match status" value="1"/>
</dbReference>
<keyword evidence="7" id="KW-0479">Metal-binding</keyword>
<reference evidence="17 18" key="1">
    <citation type="journal article" date="2023" name="BMC Biol.">
        <title>The compact genome of the sponge Oopsacas minuta (Hexactinellida) is lacking key metazoan core genes.</title>
        <authorList>
            <person name="Santini S."/>
            <person name="Schenkelaars Q."/>
            <person name="Jourda C."/>
            <person name="Duchesne M."/>
            <person name="Belahbib H."/>
            <person name="Rocher C."/>
            <person name="Selva M."/>
            <person name="Riesgo A."/>
            <person name="Vervoort M."/>
            <person name="Leys S.P."/>
            <person name="Kodjabachian L."/>
            <person name="Le Bivic A."/>
            <person name="Borchiellini C."/>
            <person name="Claverie J.M."/>
            <person name="Renard E."/>
        </authorList>
    </citation>
    <scope>NUCLEOTIDE SEQUENCE [LARGE SCALE GENOMIC DNA]</scope>
    <source>
        <strain evidence="17">SPO-2</strain>
    </source>
</reference>
<evidence type="ECO:0000259" key="16">
    <source>
        <dbReference type="PROSITE" id="PS50873"/>
    </source>
</evidence>
<dbReference type="Gene3D" id="1.10.520.10">
    <property type="match status" value="1"/>
</dbReference>
<keyword evidence="11" id="KW-0496">Mitochondrion</keyword>
<dbReference type="PANTHER" id="PTHR31356">
    <property type="entry name" value="THYLAKOID LUMENAL 29 KDA PROTEIN, CHLOROPLASTIC-RELATED"/>
    <property type="match status" value="1"/>
</dbReference>
<feature type="region of interest" description="Disordered" evidence="15">
    <location>
        <begin position="137"/>
        <end position="163"/>
    </location>
</feature>
<comment type="function">
    <text evidence="1">Destroys radicals which are normally produced within the cells and which are toxic to biological systems.</text>
</comment>
<proteinExistence type="inferred from homology"/>
<evidence type="ECO:0000313" key="18">
    <source>
        <dbReference type="Proteomes" id="UP001165289"/>
    </source>
</evidence>
<dbReference type="AlphaFoldDB" id="A0AAV7JQC8"/>
<feature type="domain" description="Plant heme peroxidase family profile" evidence="16">
    <location>
        <begin position="41"/>
        <end position="290"/>
    </location>
</feature>
<keyword evidence="6" id="KW-0349">Heme</keyword>
<comment type="caution">
    <text evidence="17">The sequence shown here is derived from an EMBL/GenBank/DDBJ whole genome shotgun (WGS) entry which is preliminary data.</text>
</comment>
<dbReference type="PRINTS" id="PR00458">
    <property type="entry name" value="PEROXIDASE"/>
</dbReference>
<dbReference type="InterPro" id="IPR044831">
    <property type="entry name" value="Ccp1-like"/>
</dbReference>
<evidence type="ECO:0000256" key="2">
    <source>
        <dbReference type="ARBA" id="ARBA00004305"/>
    </source>
</evidence>
<keyword evidence="8" id="KW-0809">Transit peptide</keyword>
<dbReference type="GO" id="GO:0005759">
    <property type="term" value="C:mitochondrial matrix"/>
    <property type="evidence" value="ECO:0007669"/>
    <property type="project" value="UniProtKB-SubCell"/>
</dbReference>
<evidence type="ECO:0000256" key="7">
    <source>
        <dbReference type="ARBA" id="ARBA00022723"/>
    </source>
</evidence>
<dbReference type="InterPro" id="IPR002016">
    <property type="entry name" value="Haem_peroxidase"/>
</dbReference>
<evidence type="ECO:0000256" key="5">
    <source>
        <dbReference type="ARBA" id="ARBA00022559"/>
    </source>
</evidence>
<gene>
    <name evidence="17" type="ORF">LOD99_7670</name>
</gene>
<comment type="subcellular location">
    <subcellularLocation>
        <location evidence="3">Mitochondrion intermembrane space</location>
    </subcellularLocation>
    <subcellularLocation>
        <location evidence="2">Mitochondrion matrix</location>
    </subcellularLocation>
</comment>
<keyword evidence="9" id="KW-0560">Oxidoreductase</keyword>
<keyword evidence="5" id="KW-0575">Peroxidase</keyword>
<dbReference type="GO" id="GO:0042744">
    <property type="term" value="P:hydrogen peroxide catabolic process"/>
    <property type="evidence" value="ECO:0007669"/>
    <property type="project" value="TreeGrafter"/>
</dbReference>
<keyword evidence="18" id="KW-1185">Reference proteome</keyword>
<dbReference type="FunFam" id="1.10.520.10:FF:000005">
    <property type="entry name" value="Cytochrome c peroxidase"/>
    <property type="match status" value="1"/>
</dbReference>
<dbReference type="GO" id="GO:0046872">
    <property type="term" value="F:metal ion binding"/>
    <property type="evidence" value="ECO:0007669"/>
    <property type="project" value="UniProtKB-KW"/>
</dbReference>
<evidence type="ECO:0000256" key="6">
    <source>
        <dbReference type="ARBA" id="ARBA00022617"/>
    </source>
</evidence>
<sequence>MGTAAGIILWKTSVKAHALFGIDGNESIQKPEDVKWEDVRKDIVTLIESNSDYDDGSYGPLLVRLAWHQCGTYCQYYKDGGSDGATMRFKPECSDDANNGLDIARSLMEGIRKKHPEASYTDLWTYAGGVAIEEMGGPEISWRPGRTDSKSGDTYPPVGRLPDGARGEDHIRAVFYRLGFGDEEIVALIGGGHALGRCHNERSGFHGPWTFAPTTFSNEFFRLLLEEKWNGNPQFEDSTGELVMLPTDIALIQTPDFKKFVVKFAKDEAYFFQVFSKAWTELMELGTNIK</sequence>
<dbReference type="PROSITE" id="PS00436">
    <property type="entry name" value="PEROXIDASE_2"/>
    <property type="match status" value="1"/>
</dbReference>
<dbReference type="InterPro" id="IPR019794">
    <property type="entry name" value="Peroxidases_AS"/>
</dbReference>
<comment type="catalytic activity">
    <reaction evidence="14">
        <text>2 Fe(II)-[cytochrome c] + H2O2 + 2 H(+) = 2 Fe(III)-[cytochrome c] + 2 H2O</text>
        <dbReference type="Rhea" id="RHEA:16581"/>
        <dbReference type="Rhea" id="RHEA-COMP:10350"/>
        <dbReference type="Rhea" id="RHEA-COMP:14399"/>
        <dbReference type="ChEBI" id="CHEBI:15377"/>
        <dbReference type="ChEBI" id="CHEBI:15378"/>
        <dbReference type="ChEBI" id="CHEBI:16240"/>
        <dbReference type="ChEBI" id="CHEBI:29033"/>
        <dbReference type="ChEBI" id="CHEBI:29034"/>
        <dbReference type="EC" id="1.11.1.5"/>
    </reaction>
</comment>
<dbReference type="InterPro" id="IPR002207">
    <property type="entry name" value="Peroxidase_I"/>
</dbReference>
<dbReference type="InterPro" id="IPR010255">
    <property type="entry name" value="Haem_peroxidase_sf"/>
</dbReference>
<evidence type="ECO:0000313" key="17">
    <source>
        <dbReference type="EMBL" id="KAI6650620.1"/>
    </source>
</evidence>
<dbReference type="GO" id="GO:0004130">
    <property type="term" value="F:cytochrome-c peroxidase activity"/>
    <property type="evidence" value="ECO:0007669"/>
    <property type="project" value="UniProtKB-EC"/>
</dbReference>
<evidence type="ECO:0000256" key="10">
    <source>
        <dbReference type="ARBA" id="ARBA00023004"/>
    </source>
</evidence>
<evidence type="ECO:0000256" key="13">
    <source>
        <dbReference type="ARBA" id="ARBA00040313"/>
    </source>
</evidence>
<dbReference type="GO" id="GO:0020037">
    <property type="term" value="F:heme binding"/>
    <property type="evidence" value="ECO:0007669"/>
    <property type="project" value="InterPro"/>
</dbReference>